<gene>
    <name evidence="1" type="ORF">BN1708_004506</name>
</gene>
<evidence type="ECO:0000313" key="2">
    <source>
        <dbReference type="Proteomes" id="UP000044602"/>
    </source>
</evidence>
<evidence type="ECO:0000313" key="1">
    <source>
        <dbReference type="EMBL" id="CRK27845.1"/>
    </source>
</evidence>
<proteinExistence type="predicted"/>
<organism evidence="1 2">
    <name type="scientific">Verticillium longisporum</name>
    <name type="common">Verticillium dahliae var. longisporum</name>
    <dbReference type="NCBI Taxonomy" id="100787"/>
    <lineage>
        <taxon>Eukaryota</taxon>
        <taxon>Fungi</taxon>
        <taxon>Dikarya</taxon>
        <taxon>Ascomycota</taxon>
        <taxon>Pezizomycotina</taxon>
        <taxon>Sordariomycetes</taxon>
        <taxon>Hypocreomycetidae</taxon>
        <taxon>Glomerellales</taxon>
        <taxon>Plectosphaerellaceae</taxon>
        <taxon>Verticillium</taxon>
    </lineage>
</organism>
<name>A0A0G4M1Y6_VERLO</name>
<accession>A0A0G4M1Y6</accession>
<dbReference type="EMBL" id="CVQH01020529">
    <property type="protein sequence ID" value="CRK27845.1"/>
    <property type="molecule type" value="Genomic_DNA"/>
</dbReference>
<dbReference type="Proteomes" id="UP000044602">
    <property type="component" value="Unassembled WGS sequence"/>
</dbReference>
<protein>
    <submittedName>
        <fullName evidence="1">Uncharacterized protein</fullName>
    </submittedName>
</protein>
<sequence length="72" mass="7910">MPISLSLLQRLLLNDAPEKVLSDPVCERQDLEALVLDSRLFHTGRGYVVTKRVSALEASLPRLVLAAGNARL</sequence>
<keyword evidence="2" id="KW-1185">Reference proteome</keyword>
<dbReference type="AlphaFoldDB" id="A0A0G4M1Y6"/>
<reference evidence="1 2" key="1">
    <citation type="submission" date="2015-05" db="EMBL/GenBank/DDBJ databases">
        <authorList>
            <person name="Wang D.B."/>
            <person name="Wang M."/>
        </authorList>
    </citation>
    <scope>NUCLEOTIDE SEQUENCE [LARGE SCALE GENOMIC DNA]</scope>
    <source>
        <strain evidence="1">VL1</strain>
    </source>
</reference>